<evidence type="ECO:0008006" key="4">
    <source>
        <dbReference type="Google" id="ProtNLM"/>
    </source>
</evidence>
<evidence type="ECO:0000313" key="2">
    <source>
        <dbReference type="EMBL" id="MEB4796909.1"/>
    </source>
</evidence>
<sequence length="89" mass="9807">MKKKTIFIASFALLAVLAVGQIGFAAGTKDKDGQDNTSKGMYEMMQNGNMDKMMQSMHSPEGEKMMKACDEFMDSNEKTNGKPAEKMSL</sequence>
<accession>A0ABU6DGN1</accession>
<gene>
    <name evidence="2" type="ORF">P5G65_23700</name>
</gene>
<dbReference type="EMBL" id="JAROBY010000041">
    <property type="protein sequence ID" value="MEB4796909.1"/>
    <property type="molecule type" value="Genomic_DNA"/>
</dbReference>
<keyword evidence="3" id="KW-1185">Reference proteome</keyword>
<reference evidence="2 3" key="1">
    <citation type="submission" date="2023-03" db="EMBL/GenBank/DDBJ databases">
        <title>Bacillus Genome Sequencing.</title>
        <authorList>
            <person name="Dunlap C."/>
        </authorList>
    </citation>
    <scope>NUCLEOTIDE SEQUENCE [LARGE SCALE GENOMIC DNA]</scope>
    <source>
        <strain evidence="2 3">NRS-1351</strain>
    </source>
</reference>
<feature type="chain" id="PRO_5046119247" description="FAD/FMN-containing dehydrogenase" evidence="1">
    <location>
        <begin position="26"/>
        <end position="89"/>
    </location>
</feature>
<feature type="signal peptide" evidence="1">
    <location>
        <begin position="1"/>
        <end position="25"/>
    </location>
</feature>
<proteinExistence type="predicted"/>
<keyword evidence="1" id="KW-0732">Signal</keyword>
<dbReference type="RefSeq" id="WP_127455150.1">
    <property type="nucleotide sequence ID" value="NZ_JAROBY010000041.1"/>
</dbReference>
<protein>
    <recommendedName>
        <fullName evidence="4">FAD/FMN-containing dehydrogenase</fullName>
    </recommendedName>
</protein>
<evidence type="ECO:0000313" key="3">
    <source>
        <dbReference type="Proteomes" id="UP001355653"/>
    </source>
</evidence>
<evidence type="ECO:0000256" key="1">
    <source>
        <dbReference type="SAM" id="SignalP"/>
    </source>
</evidence>
<organism evidence="2 3">
    <name type="scientific">Paenibacillus chondroitinus</name>
    <dbReference type="NCBI Taxonomy" id="59842"/>
    <lineage>
        <taxon>Bacteria</taxon>
        <taxon>Bacillati</taxon>
        <taxon>Bacillota</taxon>
        <taxon>Bacilli</taxon>
        <taxon>Bacillales</taxon>
        <taxon>Paenibacillaceae</taxon>
        <taxon>Paenibacillus</taxon>
    </lineage>
</organism>
<name>A0ABU6DGN1_9BACL</name>
<comment type="caution">
    <text evidence="2">The sequence shown here is derived from an EMBL/GenBank/DDBJ whole genome shotgun (WGS) entry which is preliminary data.</text>
</comment>
<dbReference type="Proteomes" id="UP001355653">
    <property type="component" value="Unassembled WGS sequence"/>
</dbReference>